<keyword evidence="9 12" id="KW-0472">Membrane</keyword>
<evidence type="ECO:0000256" key="5">
    <source>
        <dbReference type="ARBA" id="ARBA00022737"/>
    </source>
</evidence>
<dbReference type="GO" id="GO:0005524">
    <property type="term" value="F:ATP binding"/>
    <property type="evidence" value="ECO:0007669"/>
    <property type="project" value="UniProtKB-KW"/>
</dbReference>
<evidence type="ECO:0000256" key="2">
    <source>
        <dbReference type="ARBA" id="ARBA00009726"/>
    </source>
</evidence>
<dbReference type="SMART" id="SM00382">
    <property type="entry name" value="AAA"/>
    <property type="match status" value="2"/>
</dbReference>
<dbReference type="Gene3D" id="3.40.50.300">
    <property type="entry name" value="P-loop containing nucleotide triphosphate hydrolases"/>
    <property type="match status" value="2"/>
</dbReference>
<feature type="domain" description="ABC transmembrane type-1" evidence="14">
    <location>
        <begin position="111"/>
        <end position="381"/>
    </location>
</feature>
<feature type="transmembrane region" description="Helical" evidence="12">
    <location>
        <begin position="333"/>
        <end position="355"/>
    </location>
</feature>
<dbReference type="InterPro" id="IPR044746">
    <property type="entry name" value="ABCC_6TM_D1"/>
</dbReference>
<proteinExistence type="inferred from homology"/>
<comment type="subcellular location">
    <subcellularLocation>
        <location evidence="1">Membrane</location>
        <topology evidence="1">Multi-pass membrane protein</topology>
    </subcellularLocation>
</comment>
<dbReference type="SUPFAM" id="SSF52540">
    <property type="entry name" value="P-loop containing nucleoside triphosphate hydrolases"/>
    <property type="match status" value="2"/>
</dbReference>
<feature type="transmembrane region" description="Helical" evidence="12">
    <location>
        <begin position="109"/>
        <end position="135"/>
    </location>
</feature>
<feature type="transmembrane region" description="Helical" evidence="12">
    <location>
        <begin position="253"/>
        <end position="274"/>
    </location>
</feature>
<keyword evidence="8 12" id="KW-1133">Transmembrane helix</keyword>
<sequence length="1330" mass="149563">MKIQTEQGHSDELSFERNKDLYPVGPPNERDTCSTLSSIFFGYLDNFFREGYKRPLGHADVWECSKNDDLDNSYSKFKTTFRNHQSDSTTEQKKSRTVLRALYSQSSPIIFWAGLFCAIRIFCQFADTFLLYALISFVSENQSQDWYKGYLYAVGLLSNSIIVTLCDQHTLQVMNDVNVKNISSLQRFLYSKLLRLSQETLQQRSSGQIVNLSSSDIFKVTEFIKNIHSLWTIPTVVIVAMILNFLYFGWATLVGVVAIGLLVPVTTYVARLLAKFEAQINIVKDQRIKYMNEILQGIRIIKYLCWEDYKKEQVLNAREAEVKLLQRSVLFRCFDTLVSSSVGIAGSAVTFIVYALSGGGDFTPAKIFTSMTIFSLMVNPLWEWSWIVTAAINANTSLKRLSSFYFDDEVKEIDLQSNPNSAFSSPNDGEGLLDVMLESDQVDSIDVVNQQQMLDQDLSISITNASFGYGGDVILNDIDLKIKRGEFVCVVGPVASGKSTLINAILKECGALSGRIYKRGKVSFCNEKPWIINASIRDNILFGNKYDKLRYENVLRVCQLVTDLERLPKHDSTEVGENGVNLSPGQQHRLSLARAAYSINAEITLLDSTLNAVDNAVQSAIVQQCLVDFLHVQEKRTVVMVTHSLKACEYADRIIVMGNGSIKKIVRDLNEIRAEVQQQDVEEQGVEKEQETSTTSNILNKSQDQGKIIVEEDKKTGSVSSNVVLTYLKGYGAFYFSCCLLVGLFMKITEQGRTVWLSRWSDSKDAASTAMYYLGIYCALGVLWLISLFITGVSFGFGSIRSTSFLHKKMLDRILHARMTFFDSNPVGRILNRFTQDLSTIDNNITQIVTKLYMEVLSCIGAVIIISYVSPWFIVIIIPLLISFGVMQNIYRRTSREVRRLESVSRSPIFSYIAESVRGVSTIRAYSCQKLFLTQSRLRDEYFCKHYSMRLLINRWIGIRIGFISSLVVFSSSCLAVFARSSLDPAMIALSVTFAMNITNVFLYIIKLLVMGESNMTSCERIIHYGEKIAIEPVVVKFPSDVQKYYSDCDTQPESQELLNSAACNVSEDWPENGVIDFESVCASYRPGLDDPVLKSITLNIKSGEKIGIVGRTGAGKSTMLLTLFRFLECSSGSISIDGLNIAHIPLQKLRSRITIIPQVPVLFSGTIRSNIDILDEYPDHIIWNALERVHMKEKVEALPLGIMEPVSEQGSNFSLGEQALLSLTRSLLKKNKIVVFDEATANVDYESDQLIQETIRKEFGDCTTITIAHRLDTIINSDRVLVLNSGLVSECGTPYELLSNPDSIFYHLASENGRDYPSRLMQAINQPVL</sequence>
<dbReference type="InterPro" id="IPR011527">
    <property type="entry name" value="ABC1_TM_dom"/>
</dbReference>
<feature type="transmembrane region" description="Helical" evidence="12">
    <location>
        <begin position="770"/>
        <end position="800"/>
    </location>
</feature>
<feature type="domain" description="ABC transporter" evidence="13">
    <location>
        <begin position="1076"/>
        <end position="1311"/>
    </location>
</feature>
<organism evidence="15 16">
    <name type="scientific">Acrasis kona</name>
    <dbReference type="NCBI Taxonomy" id="1008807"/>
    <lineage>
        <taxon>Eukaryota</taxon>
        <taxon>Discoba</taxon>
        <taxon>Heterolobosea</taxon>
        <taxon>Tetramitia</taxon>
        <taxon>Eutetramitia</taxon>
        <taxon>Acrasidae</taxon>
        <taxon>Acrasis</taxon>
    </lineage>
</organism>
<dbReference type="CDD" id="cd18579">
    <property type="entry name" value="ABC_6TM_ABCC_D1"/>
    <property type="match status" value="1"/>
</dbReference>
<evidence type="ECO:0000256" key="1">
    <source>
        <dbReference type="ARBA" id="ARBA00004141"/>
    </source>
</evidence>
<dbReference type="EMBL" id="JAOPGA020001692">
    <property type="protein sequence ID" value="KAL0490542.1"/>
    <property type="molecule type" value="Genomic_DNA"/>
</dbReference>
<evidence type="ECO:0000256" key="3">
    <source>
        <dbReference type="ARBA" id="ARBA00022448"/>
    </source>
</evidence>
<feature type="domain" description="ABC transporter" evidence="13">
    <location>
        <begin position="460"/>
        <end position="684"/>
    </location>
</feature>
<evidence type="ECO:0000256" key="8">
    <source>
        <dbReference type="ARBA" id="ARBA00022989"/>
    </source>
</evidence>
<feature type="transmembrane region" description="Helical" evidence="12">
    <location>
        <begin position="724"/>
        <end position="746"/>
    </location>
</feature>
<dbReference type="Gene3D" id="1.20.1560.10">
    <property type="entry name" value="ABC transporter type 1, transmembrane domain"/>
    <property type="match status" value="2"/>
</dbReference>
<reference evidence="15 16" key="1">
    <citation type="submission" date="2024-03" db="EMBL/GenBank/DDBJ databases">
        <title>The Acrasis kona genome and developmental transcriptomes reveal deep origins of eukaryotic multicellular pathways.</title>
        <authorList>
            <person name="Sheikh S."/>
            <person name="Fu C.-J."/>
            <person name="Brown M.W."/>
            <person name="Baldauf S.L."/>
        </authorList>
    </citation>
    <scope>NUCLEOTIDE SEQUENCE [LARGE SCALE GENOMIC DNA]</scope>
    <source>
        <strain evidence="15 16">ATCC MYA-3509</strain>
    </source>
</reference>
<dbReference type="PANTHER" id="PTHR24223">
    <property type="entry name" value="ATP-BINDING CASSETTE SUB-FAMILY C"/>
    <property type="match status" value="1"/>
</dbReference>
<feature type="transmembrane region" description="Helical" evidence="12">
    <location>
        <begin position="957"/>
        <end position="979"/>
    </location>
</feature>
<evidence type="ECO:0000313" key="16">
    <source>
        <dbReference type="Proteomes" id="UP001431209"/>
    </source>
</evidence>
<keyword evidence="7 15" id="KW-0067">ATP-binding</keyword>
<dbReference type="CDD" id="cd18603">
    <property type="entry name" value="ABC_6TM_MRP1_2_3_6_D2_like"/>
    <property type="match status" value="1"/>
</dbReference>
<dbReference type="GO" id="GO:0016020">
    <property type="term" value="C:membrane"/>
    <property type="evidence" value="ECO:0007669"/>
    <property type="project" value="UniProtKB-SubCell"/>
</dbReference>
<protein>
    <submittedName>
        <fullName evidence="15">ATP-binding cassette, subfamily C</fullName>
    </submittedName>
</protein>
<feature type="coiled-coil region" evidence="10">
    <location>
        <begin position="662"/>
        <end position="689"/>
    </location>
</feature>
<dbReference type="Pfam" id="PF00664">
    <property type="entry name" value="ABC_membrane"/>
    <property type="match status" value="2"/>
</dbReference>
<dbReference type="GO" id="GO:0140359">
    <property type="term" value="F:ABC-type transporter activity"/>
    <property type="evidence" value="ECO:0007669"/>
    <property type="project" value="InterPro"/>
</dbReference>
<feature type="domain" description="ABC transmembrane type-1" evidence="14">
    <location>
        <begin position="740"/>
        <end position="1014"/>
    </location>
</feature>
<dbReference type="PROSITE" id="PS50929">
    <property type="entry name" value="ABC_TM1F"/>
    <property type="match status" value="2"/>
</dbReference>
<evidence type="ECO:0000256" key="7">
    <source>
        <dbReference type="ARBA" id="ARBA00022840"/>
    </source>
</evidence>
<dbReference type="GO" id="GO:0016887">
    <property type="term" value="F:ATP hydrolysis activity"/>
    <property type="evidence" value="ECO:0007669"/>
    <property type="project" value="InterPro"/>
</dbReference>
<evidence type="ECO:0000259" key="13">
    <source>
        <dbReference type="PROSITE" id="PS50893"/>
    </source>
</evidence>
<dbReference type="FunFam" id="1.20.1560.10:FF:000010">
    <property type="entry name" value="Multidrug resistance-associated ABC transporter"/>
    <property type="match status" value="1"/>
</dbReference>
<feature type="transmembrane region" description="Helical" evidence="12">
    <location>
        <begin position="985"/>
        <end position="1006"/>
    </location>
</feature>
<dbReference type="InterPro" id="IPR050173">
    <property type="entry name" value="ABC_transporter_C-like"/>
</dbReference>
<keyword evidence="10" id="KW-0175">Coiled coil</keyword>
<keyword evidence="5" id="KW-0677">Repeat</keyword>
<comment type="caution">
    <text evidence="15">The sequence shown here is derived from an EMBL/GenBank/DDBJ whole genome shotgun (WGS) entry which is preliminary data.</text>
</comment>
<keyword evidence="4 12" id="KW-0812">Transmembrane</keyword>
<feature type="transmembrane region" description="Helical" evidence="12">
    <location>
        <begin position="872"/>
        <end position="891"/>
    </location>
</feature>
<evidence type="ECO:0000259" key="14">
    <source>
        <dbReference type="PROSITE" id="PS50929"/>
    </source>
</evidence>
<dbReference type="SUPFAM" id="SSF90123">
    <property type="entry name" value="ABC transporter transmembrane region"/>
    <property type="match status" value="2"/>
</dbReference>
<dbReference type="InterPro" id="IPR027417">
    <property type="entry name" value="P-loop_NTPase"/>
</dbReference>
<dbReference type="PROSITE" id="PS50893">
    <property type="entry name" value="ABC_TRANSPORTER_2"/>
    <property type="match status" value="2"/>
</dbReference>
<feature type="transmembrane region" description="Helical" evidence="12">
    <location>
        <begin position="147"/>
        <end position="166"/>
    </location>
</feature>
<evidence type="ECO:0000256" key="11">
    <source>
        <dbReference type="SAM" id="MobiDB-lite"/>
    </source>
</evidence>
<evidence type="ECO:0000256" key="9">
    <source>
        <dbReference type="ARBA" id="ARBA00023136"/>
    </source>
</evidence>
<comment type="similarity">
    <text evidence="2">Belongs to the ABC transporter superfamily. ABCC family. Conjugate transporter (TC 3.A.1.208) subfamily.</text>
</comment>
<evidence type="ECO:0000256" key="12">
    <source>
        <dbReference type="SAM" id="Phobius"/>
    </source>
</evidence>
<evidence type="ECO:0000256" key="6">
    <source>
        <dbReference type="ARBA" id="ARBA00022741"/>
    </source>
</evidence>
<accession>A0AAW2ZMN1</accession>
<dbReference type="InterPro" id="IPR036640">
    <property type="entry name" value="ABC1_TM_sf"/>
</dbReference>
<dbReference type="FunFam" id="3.40.50.300:FF:000610">
    <property type="entry name" value="Multidrug resistance-associated ABC transporter"/>
    <property type="match status" value="1"/>
</dbReference>
<keyword evidence="16" id="KW-1185">Reference proteome</keyword>
<dbReference type="CDD" id="cd03250">
    <property type="entry name" value="ABCC_MRP_domain1"/>
    <property type="match status" value="1"/>
</dbReference>
<feature type="compositionally biased region" description="Basic and acidic residues" evidence="11">
    <location>
        <begin position="8"/>
        <end position="20"/>
    </location>
</feature>
<name>A0AAW2ZMN1_9EUKA</name>
<dbReference type="InterPro" id="IPR003593">
    <property type="entry name" value="AAA+_ATPase"/>
</dbReference>
<gene>
    <name evidence="15" type="ORF">AKO1_003019</name>
</gene>
<feature type="transmembrane region" description="Helical" evidence="12">
    <location>
        <begin position="229"/>
        <end position="247"/>
    </location>
</feature>
<evidence type="ECO:0000256" key="10">
    <source>
        <dbReference type="SAM" id="Coils"/>
    </source>
</evidence>
<dbReference type="Proteomes" id="UP001431209">
    <property type="component" value="Unassembled WGS sequence"/>
</dbReference>
<evidence type="ECO:0000313" key="15">
    <source>
        <dbReference type="EMBL" id="KAL0490542.1"/>
    </source>
</evidence>
<keyword evidence="6" id="KW-0547">Nucleotide-binding</keyword>
<dbReference type="CDD" id="cd03244">
    <property type="entry name" value="ABCC_MRP_domain2"/>
    <property type="match status" value="1"/>
</dbReference>
<dbReference type="Pfam" id="PF00005">
    <property type="entry name" value="ABC_tran"/>
    <property type="match status" value="2"/>
</dbReference>
<feature type="region of interest" description="Disordered" evidence="11">
    <location>
        <begin position="1"/>
        <end position="28"/>
    </location>
</feature>
<keyword evidence="3" id="KW-0813">Transport</keyword>
<dbReference type="InterPro" id="IPR003439">
    <property type="entry name" value="ABC_transporter-like_ATP-bd"/>
</dbReference>
<evidence type="ECO:0000256" key="4">
    <source>
        <dbReference type="ARBA" id="ARBA00022692"/>
    </source>
</evidence>